<gene>
    <name evidence="2" type="ORF">MONBRDRAFT_10281</name>
</gene>
<dbReference type="PANTHER" id="PTHR17602:SF4">
    <property type="entry name" value="RIBOSOME BIOGENESIS REGULATORY PROTEIN HOMOLOG"/>
    <property type="match status" value="1"/>
</dbReference>
<dbReference type="Proteomes" id="UP000001357">
    <property type="component" value="Unassembled WGS sequence"/>
</dbReference>
<dbReference type="AlphaFoldDB" id="A9V5R7"/>
<dbReference type="KEGG" id="mbr:MONBRDRAFT_10281"/>
<evidence type="ECO:0000313" key="3">
    <source>
        <dbReference type="Proteomes" id="UP000001357"/>
    </source>
</evidence>
<sequence length="545" mass="59409">MATTATTTSTTASATTSTAMPVPAPSTMLNSKGTLFRFGAGTSRREFVQVSSHHLKELAQIPRRLIQVCNHVPEFRRQAINQLGDDKGCRVGALNTKGIDGGSDGGAVDRKVVGHAVRETANTGMTVLGTPIGRREWMKKQLNDKAKHISGKLNDMLTTGVSLQALLTAMQYVPSLINHLYTLPPSLTSGLSELLNRACKDTFVKAFFAKVNLSAPAGAEGHDVTLEQLLEARLFTRANTGGFGLHDLVERGPVAYVCNMAKLATRYPRVYDRLLEDASRAADFEAHVQRAGFQMATVKDAATQRPAEIIALRSKAALDDLMAKCALDLQQAYLASREWGVSTVLTMRGRDKLRRLSDTTFAIAVVSMMGFGLHELINVKPTDKCPLCSSKTPQPRLTREHLLTCRPIKRHNALRDEMGRLLSSARPGIDVTVRTAQPLTTSQACIKVGAALRRAEKEKRDYYTGFNHGKTLIVPAAMTTTGGFASSFVDLLGQLARCAEARGVYQPGLDEAFVPRWKGRFAALVHQMNADHIQRHFGGVCLRSS</sequence>
<feature type="region of interest" description="Disordered" evidence="1">
    <location>
        <begin position="1"/>
        <end position="28"/>
    </location>
</feature>
<keyword evidence="3" id="KW-1185">Reference proteome</keyword>
<dbReference type="STRING" id="81824.A9V5R7"/>
<feature type="compositionally biased region" description="Low complexity" evidence="1">
    <location>
        <begin position="1"/>
        <end position="19"/>
    </location>
</feature>
<evidence type="ECO:0000256" key="1">
    <source>
        <dbReference type="SAM" id="MobiDB-lite"/>
    </source>
</evidence>
<proteinExistence type="predicted"/>
<reference evidence="2 3" key="1">
    <citation type="journal article" date="2008" name="Nature">
        <title>The genome of the choanoflagellate Monosiga brevicollis and the origin of metazoans.</title>
        <authorList>
            <consortium name="JGI Sequencing"/>
            <person name="King N."/>
            <person name="Westbrook M.J."/>
            <person name="Young S.L."/>
            <person name="Kuo A."/>
            <person name="Abedin M."/>
            <person name="Chapman J."/>
            <person name="Fairclough S."/>
            <person name="Hellsten U."/>
            <person name="Isogai Y."/>
            <person name="Letunic I."/>
            <person name="Marr M."/>
            <person name="Pincus D."/>
            <person name="Putnam N."/>
            <person name="Rokas A."/>
            <person name="Wright K.J."/>
            <person name="Zuzow R."/>
            <person name="Dirks W."/>
            <person name="Good M."/>
            <person name="Goodstein D."/>
            <person name="Lemons D."/>
            <person name="Li W."/>
            <person name="Lyons J.B."/>
            <person name="Morris A."/>
            <person name="Nichols S."/>
            <person name="Richter D.J."/>
            <person name="Salamov A."/>
            <person name="Bork P."/>
            <person name="Lim W.A."/>
            <person name="Manning G."/>
            <person name="Miller W.T."/>
            <person name="McGinnis W."/>
            <person name="Shapiro H."/>
            <person name="Tjian R."/>
            <person name="Grigoriev I.V."/>
            <person name="Rokhsar D."/>
        </authorList>
    </citation>
    <scope>NUCLEOTIDE SEQUENCE [LARGE SCALE GENOMIC DNA]</scope>
    <source>
        <strain evidence="3">MX1 / ATCC 50154</strain>
    </source>
</reference>
<dbReference type="GO" id="GO:0005763">
    <property type="term" value="C:mitochondrial small ribosomal subunit"/>
    <property type="evidence" value="ECO:0000318"/>
    <property type="project" value="GO_Central"/>
</dbReference>
<dbReference type="EMBL" id="CH991561">
    <property type="protein sequence ID" value="EDQ87089.1"/>
    <property type="molecule type" value="Genomic_DNA"/>
</dbReference>
<evidence type="ECO:0000313" key="2">
    <source>
        <dbReference type="EMBL" id="EDQ87089.1"/>
    </source>
</evidence>
<protein>
    <submittedName>
        <fullName evidence="2">Uncharacterized protein</fullName>
    </submittedName>
</protein>
<dbReference type="GO" id="GO:0003735">
    <property type="term" value="F:structural constituent of ribosome"/>
    <property type="evidence" value="ECO:0000318"/>
    <property type="project" value="GO_Central"/>
</dbReference>
<organism evidence="2 3">
    <name type="scientific">Monosiga brevicollis</name>
    <name type="common">Choanoflagellate</name>
    <dbReference type="NCBI Taxonomy" id="81824"/>
    <lineage>
        <taxon>Eukaryota</taxon>
        <taxon>Choanoflagellata</taxon>
        <taxon>Craspedida</taxon>
        <taxon>Salpingoecidae</taxon>
        <taxon>Monosiga</taxon>
    </lineage>
</organism>
<dbReference type="RefSeq" id="XP_001748032.1">
    <property type="nucleotide sequence ID" value="XM_001747980.1"/>
</dbReference>
<dbReference type="GeneID" id="5893290"/>
<name>A9V5R7_MONBE</name>
<dbReference type="PANTHER" id="PTHR17602">
    <property type="entry name" value="RIBOSOME BIOGENESIS REGULATORY PROTEIN"/>
    <property type="match status" value="1"/>
</dbReference>
<dbReference type="InParanoid" id="A9V5R7"/>
<accession>A9V5R7</accession>
<dbReference type="GO" id="GO:0006412">
    <property type="term" value="P:translation"/>
    <property type="evidence" value="ECO:0000318"/>
    <property type="project" value="GO_Central"/>
</dbReference>